<evidence type="ECO:0000313" key="2">
    <source>
        <dbReference type="EMBL" id="TQF68709.1"/>
    </source>
</evidence>
<feature type="transmembrane region" description="Helical" evidence="1">
    <location>
        <begin position="21"/>
        <end position="43"/>
    </location>
</feature>
<keyword evidence="3" id="KW-1185">Reference proteome</keyword>
<accession>A0A541B8R0</accession>
<protein>
    <submittedName>
        <fullName evidence="2">Uncharacterized protein</fullName>
    </submittedName>
</protein>
<gene>
    <name evidence="2" type="ORF">FK531_12955</name>
</gene>
<dbReference type="EMBL" id="VIGH01000005">
    <property type="protein sequence ID" value="TQF68709.1"/>
    <property type="molecule type" value="Genomic_DNA"/>
</dbReference>
<organism evidence="2 3">
    <name type="scientific">Rhodococcus spelaei</name>
    <dbReference type="NCBI Taxonomy" id="2546320"/>
    <lineage>
        <taxon>Bacteria</taxon>
        <taxon>Bacillati</taxon>
        <taxon>Actinomycetota</taxon>
        <taxon>Actinomycetes</taxon>
        <taxon>Mycobacteriales</taxon>
        <taxon>Nocardiaceae</taxon>
        <taxon>Rhodococcus</taxon>
    </lineage>
</organism>
<dbReference type="Proteomes" id="UP000316256">
    <property type="component" value="Unassembled WGS sequence"/>
</dbReference>
<evidence type="ECO:0000256" key="1">
    <source>
        <dbReference type="SAM" id="Phobius"/>
    </source>
</evidence>
<evidence type="ECO:0000313" key="3">
    <source>
        <dbReference type="Proteomes" id="UP000316256"/>
    </source>
</evidence>
<feature type="transmembrane region" description="Helical" evidence="1">
    <location>
        <begin position="49"/>
        <end position="66"/>
    </location>
</feature>
<keyword evidence="1" id="KW-0472">Membrane</keyword>
<sequence length="67" mass="7062">MAGKGIDKVKTQAALETVRESPAIALMVATPGIVLFGLGWWLLGFWPTLLIAVILGVVVVAGRKFLG</sequence>
<dbReference type="RefSeq" id="WP_142099926.1">
    <property type="nucleotide sequence ID" value="NZ_VIGH01000005.1"/>
</dbReference>
<keyword evidence="1" id="KW-0812">Transmembrane</keyword>
<proteinExistence type="predicted"/>
<comment type="caution">
    <text evidence="2">The sequence shown here is derived from an EMBL/GenBank/DDBJ whole genome shotgun (WGS) entry which is preliminary data.</text>
</comment>
<dbReference type="OrthoDB" id="4484429at2"/>
<reference evidence="2 3" key="1">
    <citation type="submission" date="2019-06" db="EMBL/GenBank/DDBJ databases">
        <title>Rhodococcus spaelei sp. nov., isolated from a cave.</title>
        <authorList>
            <person name="Lee S.D."/>
        </authorList>
    </citation>
    <scope>NUCLEOTIDE SEQUENCE [LARGE SCALE GENOMIC DNA]</scope>
    <source>
        <strain evidence="2 3">C9-5</strain>
    </source>
</reference>
<dbReference type="AlphaFoldDB" id="A0A541B8R0"/>
<keyword evidence="1" id="KW-1133">Transmembrane helix</keyword>
<name>A0A541B8R0_9NOCA</name>